<reference evidence="2" key="1">
    <citation type="submission" date="2022-04" db="EMBL/GenBank/DDBJ databases">
        <title>Lysobacter sp. CAU 1642 isolated from sea sand.</title>
        <authorList>
            <person name="Kim W."/>
        </authorList>
    </citation>
    <scope>NUCLEOTIDE SEQUENCE</scope>
    <source>
        <strain evidence="2">CAU 1642</strain>
    </source>
</reference>
<dbReference type="Gene3D" id="3.40.50.1240">
    <property type="entry name" value="Phosphoglycerate mutase-like"/>
    <property type="match status" value="1"/>
</dbReference>
<name>A0ABT0GLP4_9GAMM</name>
<organism evidence="2 3">
    <name type="scientific">Pseudomarimonas salicorniae</name>
    <dbReference type="NCBI Taxonomy" id="2933270"/>
    <lineage>
        <taxon>Bacteria</taxon>
        <taxon>Pseudomonadati</taxon>
        <taxon>Pseudomonadota</taxon>
        <taxon>Gammaproteobacteria</taxon>
        <taxon>Lysobacterales</taxon>
        <taxon>Lysobacteraceae</taxon>
        <taxon>Pseudomarimonas</taxon>
    </lineage>
</organism>
<keyword evidence="3" id="KW-1185">Reference proteome</keyword>
<dbReference type="SUPFAM" id="SSF53254">
    <property type="entry name" value="Phosphoglycerate mutase-like"/>
    <property type="match status" value="1"/>
</dbReference>
<dbReference type="EMBL" id="JALNMH010000012">
    <property type="protein sequence ID" value="MCK7594957.1"/>
    <property type="molecule type" value="Genomic_DNA"/>
</dbReference>
<dbReference type="RefSeq" id="WP_248210662.1">
    <property type="nucleotide sequence ID" value="NZ_JALNMH010000012.1"/>
</dbReference>
<gene>
    <name evidence="2" type="ORF">M0G41_14910</name>
</gene>
<evidence type="ECO:0000256" key="1">
    <source>
        <dbReference type="SAM" id="SignalP"/>
    </source>
</evidence>
<proteinExistence type="predicted"/>
<dbReference type="Pfam" id="PF00300">
    <property type="entry name" value="His_Phos_1"/>
    <property type="match status" value="1"/>
</dbReference>
<dbReference type="InterPro" id="IPR013078">
    <property type="entry name" value="His_Pase_superF_clade-1"/>
</dbReference>
<dbReference type="InterPro" id="IPR029033">
    <property type="entry name" value="His_PPase_superfam"/>
</dbReference>
<comment type="caution">
    <text evidence="2">The sequence shown here is derived from an EMBL/GenBank/DDBJ whole genome shotgun (WGS) entry which is preliminary data.</text>
</comment>
<accession>A0ABT0GLP4</accession>
<feature type="chain" id="PRO_5045562050" evidence="1">
    <location>
        <begin position="20"/>
        <end position="175"/>
    </location>
</feature>
<protein>
    <submittedName>
        <fullName evidence="2">Histidine phosphatase family protein</fullName>
    </submittedName>
</protein>
<evidence type="ECO:0000313" key="3">
    <source>
        <dbReference type="Proteomes" id="UP001431449"/>
    </source>
</evidence>
<evidence type="ECO:0000313" key="2">
    <source>
        <dbReference type="EMBL" id="MCK7594957.1"/>
    </source>
</evidence>
<keyword evidence="1" id="KW-0732">Signal</keyword>
<dbReference type="Proteomes" id="UP001431449">
    <property type="component" value="Unassembled WGS sequence"/>
</dbReference>
<sequence length="175" mass="17953">MPKRLLLLMLMLVPGLASSASGVILVRHADKSAEGGADPALSRDGELRAQALAEALADAGVETILVTPFRRTRDTAAPLAVRLGASPRVVEVAAGGTAHVDAVAAAVRDAPGVVLVVGHSNTVPAIVRALGGPELPDICEARYDNVFVMTLAGPSPTLQRWRYGAPSPPPGEGCL</sequence>
<dbReference type="SMART" id="SM00855">
    <property type="entry name" value="PGAM"/>
    <property type="match status" value="1"/>
</dbReference>
<feature type="signal peptide" evidence="1">
    <location>
        <begin position="1"/>
        <end position="19"/>
    </location>
</feature>
<dbReference type="CDD" id="cd07067">
    <property type="entry name" value="HP_PGM_like"/>
    <property type="match status" value="1"/>
</dbReference>